<dbReference type="PROSITE" id="PS50088">
    <property type="entry name" value="ANK_REPEAT"/>
    <property type="match status" value="3"/>
</dbReference>
<keyword evidence="4 8" id="KW-1133">Transmembrane helix</keyword>
<feature type="transmembrane region" description="Helical" evidence="8">
    <location>
        <begin position="839"/>
        <end position="864"/>
    </location>
</feature>
<accession>A0ABC9AWQ5</accession>
<dbReference type="Pfam" id="PF12796">
    <property type="entry name" value="Ank_2"/>
    <property type="match status" value="5"/>
</dbReference>
<evidence type="ECO:0000259" key="9">
    <source>
        <dbReference type="Pfam" id="PF13962"/>
    </source>
</evidence>
<protein>
    <recommendedName>
        <fullName evidence="9">PGG domain-containing protein</fullName>
    </recommendedName>
</protein>
<dbReference type="PROSITE" id="PS50297">
    <property type="entry name" value="ANK_REP_REGION"/>
    <property type="match status" value="1"/>
</dbReference>
<evidence type="ECO:0000256" key="5">
    <source>
        <dbReference type="ARBA" id="ARBA00023043"/>
    </source>
</evidence>
<name>A0ABC9AWQ5_9POAL</name>
<evidence type="ECO:0000313" key="11">
    <source>
        <dbReference type="Proteomes" id="UP001497457"/>
    </source>
</evidence>
<feature type="repeat" description="ANK" evidence="7">
    <location>
        <begin position="209"/>
        <end position="241"/>
    </location>
</feature>
<keyword evidence="6 8" id="KW-0472">Membrane</keyword>
<evidence type="ECO:0000256" key="6">
    <source>
        <dbReference type="ARBA" id="ARBA00023136"/>
    </source>
</evidence>
<evidence type="ECO:0000256" key="4">
    <source>
        <dbReference type="ARBA" id="ARBA00022989"/>
    </source>
</evidence>
<evidence type="ECO:0000256" key="1">
    <source>
        <dbReference type="ARBA" id="ARBA00004141"/>
    </source>
</evidence>
<feature type="repeat" description="ANK" evidence="7">
    <location>
        <begin position="312"/>
        <end position="345"/>
    </location>
</feature>
<dbReference type="EMBL" id="OZ075133">
    <property type="protein sequence ID" value="CAL4988930.1"/>
    <property type="molecule type" value="Genomic_DNA"/>
</dbReference>
<dbReference type="InterPro" id="IPR036770">
    <property type="entry name" value="Ankyrin_rpt-contain_sf"/>
</dbReference>
<dbReference type="AlphaFoldDB" id="A0ABC9AWQ5"/>
<reference evidence="10 11" key="2">
    <citation type="submission" date="2024-10" db="EMBL/GenBank/DDBJ databases">
        <authorList>
            <person name="Ryan C."/>
        </authorList>
    </citation>
    <scope>NUCLEOTIDE SEQUENCE [LARGE SCALE GENOMIC DNA]</scope>
</reference>
<reference evidence="11" key="1">
    <citation type="submission" date="2024-06" db="EMBL/GenBank/DDBJ databases">
        <authorList>
            <person name="Ryan C."/>
        </authorList>
    </citation>
    <scope>NUCLEOTIDE SEQUENCE [LARGE SCALE GENOMIC DNA]</scope>
</reference>
<feature type="transmembrane region" description="Helical" evidence="8">
    <location>
        <begin position="885"/>
        <end position="903"/>
    </location>
</feature>
<gene>
    <name evidence="10" type="ORF">URODEC1_LOCUS59491</name>
</gene>
<dbReference type="GO" id="GO:0016020">
    <property type="term" value="C:membrane"/>
    <property type="evidence" value="ECO:0007669"/>
    <property type="project" value="UniProtKB-SubCell"/>
</dbReference>
<evidence type="ECO:0000256" key="7">
    <source>
        <dbReference type="PROSITE-ProRule" id="PRU00023"/>
    </source>
</evidence>
<dbReference type="SUPFAM" id="SSF48403">
    <property type="entry name" value="Ankyrin repeat"/>
    <property type="match status" value="3"/>
</dbReference>
<feature type="domain" description="PGG" evidence="9">
    <location>
        <begin position="798"/>
        <end position="902"/>
    </location>
</feature>
<feature type="transmembrane region" description="Helical" evidence="8">
    <location>
        <begin position="797"/>
        <end position="819"/>
    </location>
</feature>
<proteinExistence type="predicted"/>
<dbReference type="InterPro" id="IPR026961">
    <property type="entry name" value="PGG_dom"/>
</dbReference>
<evidence type="ECO:0000256" key="3">
    <source>
        <dbReference type="ARBA" id="ARBA00022737"/>
    </source>
</evidence>
<dbReference type="Pfam" id="PF13962">
    <property type="entry name" value="PGG"/>
    <property type="match status" value="1"/>
</dbReference>
<evidence type="ECO:0000256" key="8">
    <source>
        <dbReference type="SAM" id="Phobius"/>
    </source>
</evidence>
<evidence type="ECO:0000313" key="10">
    <source>
        <dbReference type="EMBL" id="CAL4988930.1"/>
    </source>
</evidence>
<sequence>MDGRLLSAAMTGDARSMIQLASHDPSVLLGTTPQGNTCLHISSIHGHEGFSKDVLELDQSRALLSAVNKDGETPLLTAITRGHASLASVLLSCCYGQQLSETILKQDKRGCNALHHAIRRGHRILALKLIEAEPALSKAVNQHSESPMFIAAMRNFTDVFDKLLEIPGSSDSGPFDFNILHAAVRTGNSVSAKRVMETRPWLATQENGSKHTPMHMAADEDKIEVLTVLLEHDPSLGYSGSTNGAPLLCIAASQGHVGVARELLKHCPDAPYSDATSSTCLHVAVSYEHTEFVEFIMGSQQLQHLVNMANNNGETALHLAARNSQTKMVAALMLHQDIDLTVLDKSGNHAKVLNKVPKTELVLNKMEASSGGAASSSGASATAMDSSLLQAAMTGDAITMQNLAMHDPGVLLGTTPQRNTCLHIASIHGPEGFCKTALAVNPSLLTAVNSDGETPLLTAVTSGRVSVASVLLRCCRDQQLSEAILKQDNRGYNALHHAIRCGHRELALELIEADPALSQAVNKHDESPMFMAVMRNYADVFEKLLGVPYSAHGGAYGYNALHAAVRNGNSAMAKKIMETRPGLARQEGKDKTTPMHLAVIWDKVDVLRVLLEHDQSLGYLVSSKNDVPLLVAAAHRGHVDIARELLKHCPDAPYCDANGWTCLHEGVKWEHTEFVKFVLGIPQLRKLINMRHPHGSTGTGTALHMAVLNCNPKIVAALLLNQDTDVTVMDSRFGASAIWVLSAATDHAKTLNWNEVSMLMLKADPQNAGSVYNLHKETKDKLTKLSRKDIKSLTQTYTGNTSLVAILIATITFAAAFTLPGGYSNDAGSEGLPIMARKVAFQAFLISDTLAMCSSLVVAFVCIIAKWEDLEFLLYYRSFTKKLMWFAYMATTTAFSTGLYTVLAPRILWLAITVCILTSLLPMLTKLLGEWPVLKLRFRLGRKFKSELLDMV</sequence>
<comment type="subcellular location">
    <subcellularLocation>
        <location evidence="1">Membrane</location>
        <topology evidence="1">Multi-pass membrane protein</topology>
    </subcellularLocation>
</comment>
<dbReference type="PANTHER" id="PTHR24186:SF54">
    <property type="entry name" value="PGG DOMAIN-CONTAINING PROTEIN"/>
    <property type="match status" value="1"/>
</dbReference>
<evidence type="ECO:0000256" key="2">
    <source>
        <dbReference type="ARBA" id="ARBA00022692"/>
    </source>
</evidence>
<keyword evidence="3" id="KW-0677">Repeat</keyword>
<organism evidence="10 11">
    <name type="scientific">Urochloa decumbens</name>
    <dbReference type="NCBI Taxonomy" id="240449"/>
    <lineage>
        <taxon>Eukaryota</taxon>
        <taxon>Viridiplantae</taxon>
        <taxon>Streptophyta</taxon>
        <taxon>Embryophyta</taxon>
        <taxon>Tracheophyta</taxon>
        <taxon>Spermatophyta</taxon>
        <taxon>Magnoliopsida</taxon>
        <taxon>Liliopsida</taxon>
        <taxon>Poales</taxon>
        <taxon>Poaceae</taxon>
        <taxon>PACMAD clade</taxon>
        <taxon>Panicoideae</taxon>
        <taxon>Panicodae</taxon>
        <taxon>Paniceae</taxon>
        <taxon>Melinidinae</taxon>
        <taxon>Urochloa</taxon>
    </lineage>
</organism>
<dbReference type="FunFam" id="1.25.40.20:FF:000486">
    <property type="entry name" value="Ankyrin repeat family protein"/>
    <property type="match status" value="2"/>
</dbReference>
<keyword evidence="2 8" id="KW-0812">Transmembrane</keyword>
<feature type="transmembrane region" description="Helical" evidence="8">
    <location>
        <begin position="909"/>
        <end position="929"/>
    </location>
</feature>
<dbReference type="Proteomes" id="UP001497457">
    <property type="component" value="Chromosome 23rd"/>
</dbReference>
<dbReference type="PANTHER" id="PTHR24186">
    <property type="entry name" value="PROTEIN PHOSPHATASE 1 REGULATORY SUBUNIT"/>
    <property type="match status" value="1"/>
</dbReference>
<keyword evidence="5 7" id="KW-0040">ANK repeat</keyword>
<dbReference type="SMART" id="SM00248">
    <property type="entry name" value="ANK"/>
    <property type="match status" value="18"/>
</dbReference>
<dbReference type="Gene3D" id="1.25.40.20">
    <property type="entry name" value="Ankyrin repeat-containing domain"/>
    <property type="match status" value="4"/>
</dbReference>
<dbReference type="InterPro" id="IPR002110">
    <property type="entry name" value="Ankyrin_rpt"/>
</dbReference>
<keyword evidence="11" id="KW-1185">Reference proteome</keyword>
<feature type="repeat" description="ANK" evidence="7">
    <location>
        <begin position="698"/>
        <end position="731"/>
    </location>
</feature>